<dbReference type="PANTHER" id="PTHR47016">
    <property type="entry name" value="ATP-DEPENDENT CLP PROTEASE ATP-BINDING SUBUNIT CLPT1, CHLOROPLASTIC"/>
    <property type="match status" value="1"/>
</dbReference>
<evidence type="ECO:0000313" key="3">
    <source>
        <dbReference type="EMBL" id="MBB4681509.1"/>
    </source>
</evidence>
<comment type="caution">
    <text evidence="3">The sequence shown here is derived from an EMBL/GenBank/DDBJ whole genome shotgun (WGS) entry which is preliminary data.</text>
</comment>
<dbReference type="Pfam" id="PF02861">
    <property type="entry name" value="Clp_N"/>
    <property type="match status" value="1"/>
</dbReference>
<dbReference type="Gene3D" id="1.10.1780.10">
    <property type="entry name" value="Clp, N-terminal domain"/>
    <property type="match status" value="1"/>
</dbReference>
<feature type="domain" description="Clp R" evidence="2">
    <location>
        <begin position="97"/>
        <end position="240"/>
    </location>
</feature>
<dbReference type="InterPro" id="IPR044217">
    <property type="entry name" value="CLPT1/2"/>
</dbReference>
<evidence type="ECO:0000259" key="2">
    <source>
        <dbReference type="PROSITE" id="PS51903"/>
    </source>
</evidence>
<dbReference type="PROSITE" id="PS51903">
    <property type="entry name" value="CLP_R"/>
    <property type="match status" value="1"/>
</dbReference>
<dbReference type="SUPFAM" id="SSF81923">
    <property type="entry name" value="Double Clp-N motif"/>
    <property type="match status" value="1"/>
</dbReference>
<accession>A0A7W7CHV4</accession>
<protein>
    <recommendedName>
        <fullName evidence="2">Clp R domain-containing protein</fullName>
    </recommendedName>
</protein>
<dbReference type="AlphaFoldDB" id="A0A7W7CHV4"/>
<gene>
    <name evidence="3" type="ORF">HNR67_007627</name>
</gene>
<reference evidence="3 4" key="1">
    <citation type="submission" date="2020-08" db="EMBL/GenBank/DDBJ databases">
        <title>Sequencing the genomes of 1000 actinobacteria strains.</title>
        <authorList>
            <person name="Klenk H.-P."/>
        </authorList>
    </citation>
    <scope>NUCLEOTIDE SEQUENCE [LARGE SCALE GENOMIC DNA]</scope>
    <source>
        <strain evidence="3 4">DSM 44230</strain>
    </source>
</reference>
<dbReference type="InterPro" id="IPR036628">
    <property type="entry name" value="Clp_N_dom_sf"/>
</dbReference>
<dbReference type="InterPro" id="IPR004176">
    <property type="entry name" value="Clp_R_N"/>
</dbReference>
<sequence length="246" mass="26718">MENVPRLDEFISMVRGMSLVRNQDPNHDALHQLEDAVVLGERLGELADHLIGHFVDQARRTGASWTEIGRSMGVTKQAAQKRFVPKEGGETLDLSMFSRFTDRARKVVVASQEEARTARSGKGTPEHLVLGLLSEPDGLAAKALLAQGATADQVRTAVTAMLPEPVEEVTEQVPFTPAAIKVLELTGRAALRLGHNYIGTEHILLGILDEQDSPGAQALFTLGITAEATEAWTVAELEKIIKRTRG</sequence>
<dbReference type="Proteomes" id="UP000533598">
    <property type="component" value="Unassembled WGS sequence"/>
</dbReference>
<dbReference type="RefSeq" id="WP_221490194.1">
    <property type="nucleotide sequence ID" value="NZ_BAAAUI010000012.1"/>
</dbReference>
<evidence type="ECO:0000256" key="1">
    <source>
        <dbReference type="PROSITE-ProRule" id="PRU01251"/>
    </source>
</evidence>
<keyword evidence="1" id="KW-0677">Repeat</keyword>
<organism evidence="3 4">
    <name type="scientific">Crossiella cryophila</name>
    <dbReference type="NCBI Taxonomy" id="43355"/>
    <lineage>
        <taxon>Bacteria</taxon>
        <taxon>Bacillati</taxon>
        <taxon>Actinomycetota</taxon>
        <taxon>Actinomycetes</taxon>
        <taxon>Pseudonocardiales</taxon>
        <taxon>Pseudonocardiaceae</taxon>
        <taxon>Crossiella</taxon>
    </lineage>
</organism>
<dbReference type="EMBL" id="JACHMH010000001">
    <property type="protein sequence ID" value="MBB4681509.1"/>
    <property type="molecule type" value="Genomic_DNA"/>
</dbReference>
<proteinExistence type="predicted"/>
<name>A0A7W7CHV4_9PSEU</name>
<evidence type="ECO:0000313" key="4">
    <source>
        <dbReference type="Proteomes" id="UP000533598"/>
    </source>
</evidence>
<keyword evidence="4" id="KW-1185">Reference proteome</keyword>
<dbReference type="PANTHER" id="PTHR47016:SF5">
    <property type="entry name" value="CLP DOMAIN SUPERFAMILY PROTEIN"/>
    <property type="match status" value="1"/>
</dbReference>